<dbReference type="EMBL" id="MK937592">
    <property type="protein sequence ID" value="QDH91750.1"/>
    <property type="molecule type" value="Genomic_DNA"/>
</dbReference>
<evidence type="ECO:0000313" key="1">
    <source>
        <dbReference type="EMBL" id="QDH91750.1"/>
    </source>
</evidence>
<keyword evidence="2" id="KW-1185">Reference proteome</keyword>
<dbReference type="RefSeq" id="YP_010059764.1">
    <property type="nucleotide sequence ID" value="NC_054727.1"/>
</dbReference>
<dbReference type="KEGG" id="vg:64766996"/>
<dbReference type="Proteomes" id="UP000316777">
    <property type="component" value="Segment"/>
</dbReference>
<organism evidence="1 2">
    <name type="scientific">Mycobacterium phage Phrappuccino</name>
    <dbReference type="NCBI Taxonomy" id="2591223"/>
    <lineage>
        <taxon>Viruses</taxon>
        <taxon>Duplodnaviria</taxon>
        <taxon>Heunggongvirae</taxon>
        <taxon>Uroviricota</taxon>
        <taxon>Caudoviricetes</taxon>
        <taxon>Phrappuccinovirus</taxon>
        <taxon>Phrappuccinovirus phrappuccino</taxon>
        <taxon>Phreappuccinovirus Phrappuccino</taxon>
    </lineage>
</organism>
<accession>A0A514DDR7</accession>
<name>A0A514DDR7_9CAUD</name>
<sequence length="57" mass="6225">MAPRIARQAETFGLHEVEEARQRTAASIADPAEIADLLKGPRIQAGLLQVRDEGDIE</sequence>
<evidence type="ECO:0000313" key="2">
    <source>
        <dbReference type="Proteomes" id="UP000316777"/>
    </source>
</evidence>
<reference evidence="1 2" key="1">
    <citation type="submission" date="2019-05" db="EMBL/GenBank/DDBJ databases">
        <authorList>
            <person name="Pope W.H."/>
            <person name="Garlena R.A."/>
            <person name="Russell D.A."/>
            <person name="Jacobs-Sera D."/>
            <person name="Hatfull G.F."/>
        </authorList>
    </citation>
    <scope>NUCLEOTIDE SEQUENCE [LARGE SCALE GENOMIC DNA]</scope>
</reference>
<gene>
    <name evidence="1" type="primary">75</name>
    <name evidence="1" type="ORF">SEA_PHRAPPUCCINO_75</name>
</gene>
<protein>
    <submittedName>
        <fullName evidence="1">Uncharacterized protein</fullName>
    </submittedName>
</protein>
<dbReference type="GeneID" id="64766996"/>
<proteinExistence type="predicted"/>